<dbReference type="CDD" id="cd14727">
    <property type="entry name" value="ChanN-like"/>
    <property type="match status" value="1"/>
</dbReference>
<organism evidence="3 4">
    <name type="scientific">Pseudomonas morbosilactucae</name>
    <dbReference type="NCBI Taxonomy" id="2938197"/>
    <lineage>
        <taxon>Bacteria</taxon>
        <taxon>Pseudomonadati</taxon>
        <taxon>Pseudomonadota</taxon>
        <taxon>Gammaproteobacteria</taxon>
        <taxon>Pseudomonadales</taxon>
        <taxon>Pseudomonadaceae</taxon>
        <taxon>Pseudomonas</taxon>
    </lineage>
</organism>
<feature type="domain" description="Haem-binding uptake Tiki superfamily ChaN" evidence="2">
    <location>
        <begin position="47"/>
        <end position="241"/>
    </location>
</feature>
<dbReference type="InterPro" id="IPR007314">
    <property type="entry name" value="Cofac_haem-bd_dom"/>
</dbReference>
<dbReference type="Gene3D" id="1.10.8.760">
    <property type="entry name" value="Haem-binding uptake, Tiki superfamily, ChaN, domain 2"/>
    <property type="match status" value="1"/>
</dbReference>
<dbReference type="EMBL" id="JALQCW010000017">
    <property type="protein sequence ID" value="MCK9797856.1"/>
    <property type="molecule type" value="Genomic_DNA"/>
</dbReference>
<dbReference type="SUPFAM" id="SSF159501">
    <property type="entry name" value="EreA/ChaN-like"/>
    <property type="match status" value="1"/>
</dbReference>
<keyword evidence="1" id="KW-0732">Signal</keyword>
<keyword evidence="3" id="KW-0449">Lipoprotein</keyword>
<dbReference type="PIRSF" id="PIRSF020419">
    <property type="entry name" value="Fe_uptake_reg_CjrA_prd"/>
    <property type="match status" value="1"/>
</dbReference>
<reference evidence="3 4" key="1">
    <citation type="journal article" date="2022" name="Int. J. Syst. Evol. Microbiol.">
        <title>Pseudomonas aegrilactucae sp. nov. and Pseudomonas morbosilactucae sp. nov., pathogens causing bacterial rot of lettuce in Japan.</title>
        <authorList>
            <person name="Sawada H."/>
            <person name="Fujikawa T."/>
            <person name="Satou M."/>
        </authorList>
    </citation>
    <scope>NUCLEOTIDE SEQUENCE [LARGE SCALE GENOMIC DNA]</scope>
    <source>
        <strain evidence="3 4">MAFF 302030</strain>
    </source>
</reference>
<dbReference type="AlphaFoldDB" id="A0A9X2C5B5"/>
<dbReference type="PROSITE" id="PS51257">
    <property type="entry name" value="PROKAR_LIPOPROTEIN"/>
    <property type="match status" value="1"/>
</dbReference>
<evidence type="ECO:0000313" key="3">
    <source>
        <dbReference type="EMBL" id="MCK9797856.1"/>
    </source>
</evidence>
<accession>A0A9X2C5B5</accession>
<name>A0A9X2C5B5_9PSED</name>
<dbReference type="Gene3D" id="3.40.50.11550">
    <property type="match status" value="1"/>
</dbReference>
<dbReference type="Proteomes" id="UP001155059">
    <property type="component" value="Unassembled WGS sequence"/>
</dbReference>
<evidence type="ECO:0000256" key="1">
    <source>
        <dbReference type="SAM" id="SignalP"/>
    </source>
</evidence>
<proteinExistence type="predicted"/>
<reference evidence="3 4" key="2">
    <citation type="journal article" date="2023" name="Plant Pathol.">
        <title>Dismantling and reorganizing Pseudomonas marginalis sensu#lato.</title>
        <authorList>
            <person name="Sawada H."/>
            <person name="Fujikawa T."/>
            <person name="Satou M."/>
        </authorList>
    </citation>
    <scope>NUCLEOTIDE SEQUENCE [LARGE SCALE GENOMIC DNA]</scope>
    <source>
        <strain evidence="3 4">MAFF 302030</strain>
    </source>
</reference>
<sequence length="287" mass="31610">MRVLLLPVLLLLFACQSRPTLPVLSQLEEPGQIVDLQTGQRLSPDELISRLAAAPRVIVGEQHDHPDHHRLQLWLLQALAARRPQGSLLLEMLTPEQQPKVDGLRQAMARQGLPADLPKALAWQPGWDWSLYGPIVSFALVQPYPLWAANLDRLEVRGIYATAPVLSGSHANAPSVRQALLAQVRTSHCGLLPEAQLPAMLAVQQQRDRSMAQRLLDAPTPALLFAGAFHARKDVGVPVHLADLPPPRDAVVLMLAQRGAEVMPATADYVWYTAPMADKDYCAQLRQ</sequence>
<gene>
    <name evidence="3" type="ORF">M1B34_08970</name>
</gene>
<evidence type="ECO:0000259" key="2">
    <source>
        <dbReference type="Pfam" id="PF04187"/>
    </source>
</evidence>
<dbReference type="InterPro" id="IPR016773">
    <property type="entry name" value="Fe3_uptake_reg_CjrA_prd"/>
</dbReference>
<comment type="caution">
    <text evidence="3">The sequence shown here is derived from an EMBL/GenBank/DDBJ whole genome shotgun (WGS) entry which is preliminary data.</text>
</comment>
<evidence type="ECO:0000313" key="4">
    <source>
        <dbReference type="Proteomes" id="UP001155059"/>
    </source>
</evidence>
<dbReference type="Pfam" id="PF04187">
    <property type="entry name" value="Cofac_haem_bdg"/>
    <property type="match status" value="1"/>
</dbReference>
<dbReference type="RefSeq" id="WP_268264895.1">
    <property type="nucleotide sequence ID" value="NZ_JALQCW010000017.1"/>
</dbReference>
<feature type="signal peptide" evidence="1">
    <location>
        <begin position="1"/>
        <end position="19"/>
    </location>
</feature>
<feature type="chain" id="PRO_5040867666" evidence="1">
    <location>
        <begin position="20"/>
        <end position="287"/>
    </location>
</feature>
<protein>
    <submittedName>
        <fullName evidence="3">ChaN family lipoprotein</fullName>
    </submittedName>
</protein>